<sequence>MKINKLNKQTIKYGFLNGSFFAIGMALFDYFGQNDFNIWKFIFNLVFFGLFMSLIFRPNSRNKLNKENSITVNKKTEMENHTENKKRNANNA</sequence>
<dbReference type="EMBL" id="FQTW01000035">
    <property type="protein sequence ID" value="SHF05531.1"/>
    <property type="molecule type" value="Genomic_DNA"/>
</dbReference>
<feature type="transmembrane region" description="Helical" evidence="2">
    <location>
        <begin position="38"/>
        <end position="56"/>
    </location>
</feature>
<gene>
    <name evidence="3" type="ORF">SAMN05444278_1353</name>
</gene>
<keyword evidence="2" id="KW-1133">Transmembrane helix</keyword>
<feature type="compositionally biased region" description="Basic and acidic residues" evidence="1">
    <location>
        <begin position="74"/>
        <end position="86"/>
    </location>
</feature>
<accession>A0A1M4YIK7</accession>
<feature type="transmembrane region" description="Helical" evidence="2">
    <location>
        <begin position="12"/>
        <end position="32"/>
    </location>
</feature>
<evidence type="ECO:0000313" key="4">
    <source>
        <dbReference type="Proteomes" id="UP000184462"/>
    </source>
</evidence>
<evidence type="ECO:0000313" key="3">
    <source>
        <dbReference type="EMBL" id="SHF05531.1"/>
    </source>
</evidence>
<evidence type="ECO:0000256" key="2">
    <source>
        <dbReference type="SAM" id="Phobius"/>
    </source>
</evidence>
<dbReference type="Proteomes" id="UP000184462">
    <property type="component" value="Unassembled WGS sequence"/>
</dbReference>
<organism evidence="3 4">
    <name type="scientific">Psychroflexus salarius</name>
    <dbReference type="NCBI Taxonomy" id="1155689"/>
    <lineage>
        <taxon>Bacteria</taxon>
        <taxon>Pseudomonadati</taxon>
        <taxon>Bacteroidota</taxon>
        <taxon>Flavobacteriia</taxon>
        <taxon>Flavobacteriales</taxon>
        <taxon>Flavobacteriaceae</taxon>
        <taxon>Psychroflexus</taxon>
    </lineage>
</organism>
<keyword evidence="2" id="KW-0812">Transmembrane</keyword>
<protein>
    <submittedName>
        <fullName evidence="3">Uncharacterized protein</fullName>
    </submittedName>
</protein>
<feature type="region of interest" description="Disordered" evidence="1">
    <location>
        <begin position="66"/>
        <end position="92"/>
    </location>
</feature>
<evidence type="ECO:0000256" key="1">
    <source>
        <dbReference type="SAM" id="MobiDB-lite"/>
    </source>
</evidence>
<reference evidence="3 4" key="1">
    <citation type="submission" date="2016-11" db="EMBL/GenBank/DDBJ databases">
        <authorList>
            <person name="Jaros S."/>
            <person name="Januszkiewicz K."/>
            <person name="Wedrychowicz H."/>
        </authorList>
    </citation>
    <scope>NUCLEOTIDE SEQUENCE [LARGE SCALE GENOMIC DNA]</scope>
    <source>
        <strain evidence="3 4">DSM 25661</strain>
    </source>
</reference>
<keyword evidence="2" id="KW-0472">Membrane</keyword>
<dbReference type="RefSeq" id="WP_073193789.1">
    <property type="nucleotide sequence ID" value="NZ_FQTW01000035.1"/>
</dbReference>
<keyword evidence="4" id="KW-1185">Reference proteome</keyword>
<dbReference type="AlphaFoldDB" id="A0A1M4YIK7"/>
<name>A0A1M4YIK7_9FLAO</name>
<dbReference type="OrthoDB" id="1376435at2"/>
<proteinExistence type="predicted"/>